<dbReference type="CDD" id="cd02907">
    <property type="entry name" value="Macro_Af1521_BAL-like"/>
    <property type="match status" value="1"/>
</dbReference>
<feature type="compositionally biased region" description="Polar residues" evidence="10">
    <location>
        <begin position="639"/>
        <end position="653"/>
    </location>
</feature>
<accession>A0A2T7P7G1</accession>
<dbReference type="SUPFAM" id="SSF57850">
    <property type="entry name" value="RING/U-box"/>
    <property type="match status" value="1"/>
</dbReference>
<evidence type="ECO:0000313" key="14">
    <source>
        <dbReference type="Proteomes" id="UP000245119"/>
    </source>
</evidence>
<evidence type="ECO:0000259" key="11">
    <source>
        <dbReference type="PROSITE" id="PS50089"/>
    </source>
</evidence>
<dbReference type="Gene3D" id="3.40.220.10">
    <property type="entry name" value="Leucine Aminopeptidase, subunit E, domain 1"/>
    <property type="match status" value="1"/>
</dbReference>
<dbReference type="GO" id="GO:0005737">
    <property type="term" value="C:cytoplasm"/>
    <property type="evidence" value="ECO:0007669"/>
    <property type="project" value="UniProtKB-SubCell"/>
</dbReference>
<keyword evidence="9" id="KW-0963">Cytoplasm</keyword>
<dbReference type="Gene3D" id="3.30.40.10">
    <property type="entry name" value="Zinc/RING finger domain, C3HC4 (zinc finger)"/>
    <property type="match status" value="1"/>
</dbReference>
<reference evidence="13 14" key="1">
    <citation type="submission" date="2018-04" db="EMBL/GenBank/DDBJ databases">
        <title>The genome of golden apple snail Pomacea canaliculata provides insight into stress tolerance and invasive adaptation.</title>
        <authorList>
            <person name="Liu C."/>
            <person name="Liu B."/>
            <person name="Ren Y."/>
            <person name="Zhang Y."/>
            <person name="Wang H."/>
            <person name="Li S."/>
            <person name="Jiang F."/>
            <person name="Yin L."/>
            <person name="Zhang G."/>
            <person name="Qian W."/>
            <person name="Fan W."/>
        </authorList>
    </citation>
    <scope>NUCLEOTIDE SEQUENCE [LARGE SCALE GENOMIC DNA]</scope>
    <source>
        <strain evidence="13">SZHN2017</strain>
        <tissue evidence="13">Muscle</tissue>
    </source>
</reference>
<dbReference type="PROSITE" id="PS00518">
    <property type="entry name" value="ZF_RING_1"/>
    <property type="match status" value="1"/>
</dbReference>
<dbReference type="PROSITE" id="PS50089">
    <property type="entry name" value="ZF_RING_2"/>
    <property type="match status" value="1"/>
</dbReference>
<dbReference type="GO" id="GO:0008270">
    <property type="term" value="F:zinc ion binding"/>
    <property type="evidence" value="ECO:0007669"/>
    <property type="project" value="UniProtKB-KW"/>
</dbReference>
<dbReference type="InterPro" id="IPR001841">
    <property type="entry name" value="Znf_RING"/>
</dbReference>
<dbReference type="SMART" id="SM00184">
    <property type="entry name" value="RING"/>
    <property type="match status" value="1"/>
</dbReference>
<evidence type="ECO:0000256" key="6">
    <source>
        <dbReference type="ARBA" id="ARBA00022771"/>
    </source>
</evidence>
<dbReference type="InterPro" id="IPR002589">
    <property type="entry name" value="Macro_dom"/>
</dbReference>
<dbReference type="Pfam" id="PF18102">
    <property type="entry name" value="DTC"/>
    <property type="match status" value="1"/>
</dbReference>
<proteinExistence type="inferred from homology"/>
<evidence type="ECO:0000256" key="5">
    <source>
        <dbReference type="ARBA" id="ARBA00022723"/>
    </source>
</evidence>
<protein>
    <recommendedName>
        <fullName evidence="9">E3 ubiquitin-protein ligase</fullName>
        <ecNumber evidence="9">2.3.2.27</ecNumber>
    </recommendedName>
</protein>
<dbReference type="InterPro" id="IPR039396">
    <property type="entry name" value="Deltex_C"/>
</dbReference>
<comment type="caution">
    <text evidence="13">The sequence shown here is derived from an EMBL/GenBank/DDBJ whole genome shotgun (WGS) entry which is preliminary data.</text>
</comment>
<feature type="domain" description="Macro" evidence="12">
    <location>
        <begin position="402"/>
        <end position="586"/>
    </location>
</feature>
<gene>
    <name evidence="13" type="ORF">C0Q70_08615</name>
</gene>
<feature type="domain" description="RING-type" evidence="11">
    <location>
        <begin position="771"/>
        <end position="809"/>
    </location>
</feature>
<comment type="pathway">
    <text evidence="2 9">Protein modification; protein ubiquitination.</text>
</comment>
<evidence type="ECO:0000256" key="2">
    <source>
        <dbReference type="ARBA" id="ARBA00004906"/>
    </source>
</evidence>
<evidence type="ECO:0000256" key="8">
    <source>
        <dbReference type="PROSITE-ProRule" id="PRU00175"/>
    </source>
</evidence>
<feature type="region of interest" description="Disordered" evidence="10">
    <location>
        <begin position="695"/>
        <end position="741"/>
    </location>
</feature>
<dbReference type="SMART" id="SM00506">
    <property type="entry name" value="A1pp"/>
    <property type="match status" value="1"/>
</dbReference>
<dbReference type="EMBL" id="PZQS01000005">
    <property type="protein sequence ID" value="PVD29364.1"/>
    <property type="molecule type" value="Genomic_DNA"/>
</dbReference>
<evidence type="ECO:0000256" key="3">
    <source>
        <dbReference type="ARBA" id="ARBA00009413"/>
    </source>
</evidence>
<evidence type="ECO:0000256" key="10">
    <source>
        <dbReference type="SAM" id="MobiDB-lite"/>
    </source>
</evidence>
<name>A0A2T7P7G1_POMCA</name>
<comment type="catalytic activity">
    <reaction evidence="1 9">
        <text>S-ubiquitinyl-[E2 ubiquitin-conjugating enzyme]-L-cysteine + [acceptor protein]-L-lysine = [E2 ubiquitin-conjugating enzyme]-L-cysteine + N(6)-ubiquitinyl-[acceptor protein]-L-lysine.</text>
        <dbReference type="EC" id="2.3.2.27"/>
    </reaction>
</comment>
<dbReference type="EC" id="2.3.2.27" evidence="9"/>
<comment type="subcellular location">
    <subcellularLocation>
        <location evidence="9">Cytoplasm</location>
    </subcellularLocation>
</comment>
<dbReference type="InterPro" id="IPR013083">
    <property type="entry name" value="Znf_RING/FYVE/PHD"/>
</dbReference>
<evidence type="ECO:0000256" key="4">
    <source>
        <dbReference type="ARBA" id="ARBA00022679"/>
    </source>
</evidence>
<evidence type="ECO:0000259" key="12">
    <source>
        <dbReference type="PROSITE" id="PS51154"/>
    </source>
</evidence>
<dbReference type="GO" id="GO:0007219">
    <property type="term" value="P:Notch signaling pathway"/>
    <property type="evidence" value="ECO:0007669"/>
    <property type="project" value="InterPro"/>
</dbReference>
<dbReference type="Pfam" id="PF13923">
    <property type="entry name" value="zf-C3HC4_2"/>
    <property type="match status" value="1"/>
</dbReference>
<feature type="region of interest" description="Disordered" evidence="10">
    <location>
        <begin position="748"/>
        <end position="767"/>
    </location>
</feature>
<dbReference type="GO" id="GO:0061630">
    <property type="term" value="F:ubiquitin protein ligase activity"/>
    <property type="evidence" value="ECO:0007669"/>
    <property type="project" value="UniProtKB-UniRule"/>
</dbReference>
<dbReference type="SUPFAM" id="SSF52949">
    <property type="entry name" value="Macro domain-like"/>
    <property type="match status" value="1"/>
</dbReference>
<evidence type="ECO:0000313" key="13">
    <source>
        <dbReference type="EMBL" id="PVD29364.1"/>
    </source>
</evidence>
<organism evidence="13 14">
    <name type="scientific">Pomacea canaliculata</name>
    <name type="common">Golden apple snail</name>
    <dbReference type="NCBI Taxonomy" id="400727"/>
    <lineage>
        <taxon>Eukaryota</taxon>
        <taxon>Metazoa</taxon>
        <taxon>Spiralia</taxon>
        <taxon>Lophotrochozoa</taxon>
        <taxon>Mollusca</taxon>
        <taxon>Gastropoda</taxon>
        <taxon>Caenogastropoda</taxon>
        <taxon>Architaenioglossa</taxon>
        <taxon>Ampullarioidea</taxon>
        <taxon>Ampullariidae</taxon>
        <taxon>Pomacea</taxon>
    </lineage>
</organism>
<comment type="similarity">
    <text evidence="3 9">Belongs to the Deltex family.</text>
</comment>
<keyword evidence="4 9" id="KW-0808">Transferase</keyword>
<keyword evidence="5 9" id="KW-0479">Metal-binding</keyword>
<dbReference type="GO" id="GO:0016567">
    <property type="term" value="P:protein ubiquitination"/>
    <property type="evidence" value="ECO:0007669"/>
    <property type="project" value="UniProtKB-UniRule"/>
</dbReference>
<feature type="compositionally biased region" description="Acidic residues" evidence="10">
    <location>
        <begin position="757"/>
        <end position="767"/>
    </location>
</feature>
<dbReference type="Pfam" id="PF01661">
    <property type="entry name" value="Macro"/>
    <property type="match status" value="1"/>
</dbReference>
<keyword evidence="14" id="KW-1185">Reference proteome</keyword>
<keyword evidence="6 8" id="KW-0863">Zinc-finger</keyword>
<dbReference type="PROSITE" id="PS51154">
    <property type="entry name" value="MACRO"/>
    <property type="match status" value="1"/>
</dbReference>
<dbReference type="InterPro" id="IPR043472">
    <property type="entry name" value="Macro_dom-like"/>
</dbReference>
<keyword evidence="7 9" id="KW-0862">Zinc</keyword>
<dbReference type="STRING" id="400727.A0A2T7P7G1"/>
<dbReference type="UniPathway" id="UPA00143"/>
<evidence type="ECO:0000256" key="9">
    <source>
        <dbReference type="RuleBase" id="RU367105"/>
    </source>
</evidence>
<sequence length="923" mass="100656">MTYLNVLKCVESCSSIEGMLTAAGSSSAVAGSASAVVGSASAVAGSESAVAGSASTSKGENLLAQTVQKLQSQSHEMYTVHPLPPEVFTKVQVWVDSKIAALLLASGVNTDELTNGGGVQIGWDEATQENTLKGKMYEVEWAQKYLSDKCDNHSRMHGTLVSSLIAGRGGVDVIHGVKSLQLTNGDRVKDMSATGEQYSQPTEEEWKWSRSNEKVACCSHDCHSLRLPASKPSFSALSLETDKPTATFENGSIKQNSSLTKEEINYSMYHNDGESKIHSSEHGDMEKLRQQNSDDASQYLKSNIGAEGSHLLHEGSARTHWLKEEEDKNMLGVSQSLLPSTMACEISGPSTDHRSKDISDKVIGAYGGELSDDELNGAYGGGTLLGSKSTALFLASPVSADLISRNFSINSQLKLKIYCEDIVRVQTDAVVSPANSHLHNIGGVARALEYAAGPEMQDECCMIVRKMGRLMTTQVVETKACGRLGHLKYVFHAVGPIVSTDVEQSIYELSETFFNCLELAEKLHLRSLAFPFISTGIFGMSTDHCVLALITAVLAYPEMCSCISLQEVHFVHNDVNVVGEAIILADQQLENEDKESAKQRLQQGRQLNRLYDAYPHSLSTSSLISKKNESSPTPRPSGSLASRQSVTRAHSFTSRVEDATLMKKTAFTDVRPKEEIKTKKSPLLKQTITTRNIKQSVCEPLNTRTVKKSAPESLTNKSSRVTQESRNSSYSSSRKKPAEMASKKGRYCKSCSTSDSDTSEAADGEDSDDICPVCLQKLQSPKKLKCGHVFCLECIEQAMKFKPRCPKCQYNYGIQTGSQPQSGRMTHRISPLQHIPGFPRVGSIIIDYDFPSGVQEMLKKAFDHRLVFTIGDSRTTGANDVITWNDIHHKTSIYGGPESFGYPDAGYLIRVKEELAAKGITSP</sequence>
<dbReference type="InterPro" id="IPR039399">
    <property type="entry name" value="Deltex_C_sf"/>
</dbReference>
<evidence type="ECO:0000256" key="7">
    <source>
        <dbReference type="ARBA" id="ARBA00022833"/>
    </source>
</evidence>
<dbReference type="InterPro" id="IPR039398">
    <property type="entry name" value="Deltex_fam"/>
</dbReference>
<dbReference type="PANTHER" id="PTHR12622">
    <property type="entry name" value="DELTEX-RELATED"/>
    <property type="match status" value="1"/>
</dbReference>
<dbReference type="InterPro" id="IPR017907">
    <property type="entry name" value="Znf_RING_CS"/>
</dbReference>
<dbReference type="OrthoDB" id="6159982at2759"/>
<feature type="region of interest" description="Disordered" evidence="10">
    <location>
        <begin position="622"/>
        <end position="653"/>
    </location>
</feature>
<dbReference type="AlphaFoldDB" id="A0A2T7P7G1"/>
<dbReference type="Gene3D" id="3.30.390.130">
    <property type="match status" value="1"/>
</dbReference>
<dbReference type="Proteomes" id="UP000245119">
    <property type="component" value="Linkage Group LG5"/>
</dbReference>
<evidence type="ECO:0000256" key="1">
    <source>
        <dbReference type="ARBA" id="ARBA00000900"/>
    </source>
</evidence>
<feature type="compositionally biased region" description="Polar residues" evidence="10">
    <location>
        <begin position="712"/>
        <end position="724"/>
    </location>
</feature>